<protein>
    <recommendedName>
        <fullName evidence="4">PEGA domain-containing protein</fullName>
    </recommendedName>
</protein>
<proteinExistence type="predicted"/>
<evidence type="ECO:0000313" key="3">
    <source>
        <dbReference type="Proteomes" id="UP000195442"/>
    </source>
</evidence>
<name>A0A1R4HEJ6_9GAMM</name>
<organism evidence="2 3">
    <name type="scientific">Crenothrix polyspora</name>
    <dbReference type="NCBI Taxonomy" id="360316"/>
    <lineage>
        <taxon>Bacteria</taxon>
        <taxon>Pseudomonadati</taxon>
        <taxon>Pseudomonadota</taxon>
        <taxon>Gammaproteobacteria</taxon>
        <taxon>Methylococcales</taxon>
        <taxon>Crenotrichaceae</taxon>
        <taxon>Crenothrix</taxon>
    </lineage>
</organism>
<reference evidence="3" key="1">
    <citation type="submission" date="2017-02" db="EMBL/GenBank/DDBJ databases">
        <authorList>
            <person name="Daims H."/>
        </authorList>
    </citation>
    <scope>NUCLEOTIDE SEQUENCE [LARGE SCALE GENOMIC DNA]</scope>
</reference>
<feature type="region of interest" description="Disordered" evidence="1">
    <location>
        <begin position="154"/>
        <end position="183"/>
    </location>
</feature>
<dbReference type="AlphaFoldDB" id="A0A1R4HEJ6"/>
<evidence type="ECO:0000256" key="1">
    <source>
        <dbReference type="SAM" id="MobiDB-lite"/>
    </source>
</evidence>
<dbReference type="RefSeq" id="WP_087147883.1">
    <property type="nucleotide sequence ID" value="NZ_FUKJ01000357.1"/>
</dbReference>
<sequence length="183" mass="20185">MKYKINAVLFVFTALLVGCVPTLTVNYDSKPSGATLYVDGVADGLTPMSKTYVLTENQLRQGFVKFLGTKVVWASGASAEIQDISLDGKLSNVAVRCSHCSQNYIFYRPKEHKDLATDTAAELQHNKFLEEERKKPIELGAGLTNYGGYFVDTTHSDNPDRTDALTDRERFGAGLELSKPSPR</sequence>
<evidence type="ECO:0008006" key="4">
    <source>
        <dbReference type="Google" id="ProtNLM"/>
    </source>
</evidence>
<feature type="compositionally biased region" description="Basic and acidic residues" evidence="1">
    <location>
        <begin position="154"/>
        <end position="171"/>
    </location>
</feature>
<keyword evidence="3" id="KW-1185">Reference proteome</keyword>
<dbReference type="EMBL" id="FUKJ01000357">
    <property type="protein sequence ID" value="SJM94668.1"/>
    <property type="molecule type" value="Genomic_DNA"/>
</dbReference>
<gene>
    <name evidence="2" type="ORF">CRENPOLYSF2_420002</name>
</gene>
<accession>A0A1R4HEJ6</accession>
<dbReference type="Proteomes" id="UP000195442">
    <property type="component" value="Unassembled WGS sequence"/>
</dbReference>
<evidence type="ECO:0000313" key="2">
    <source>
        <dbReference type="EMBL" id="SJM94668.1"/>
    </source>
</evidence>
<dbReference type="PROSITE" id="PS51257">
    <property type="entry name" value="PROKAR_LIPOPROTEIN"/>
    <property type="match status" value="1"/>
</dbReference>